<sequence>MPLPETIHARERSRPPSLGISLRILAGLLGAGVFVRVTAAGPDVPLGKVVFVRSFFVLILFPWWHRDYAALL</sequence>
<keyword evidence="1" id="KW-0812">Transmembrane</keyword>
<dbReference type="AlphaFoldDB" id="A0A640VZC2"/>
<gene>
    <name evidence="2" type="ORF">So717_40780</name>
</gene>
<comment type="caution">
    <text evidence="2">The sequence shown here is derived from an EMBL/GenBank/DDBJ whole genome shotgun (WGS) entry which is preliminary data.</text>
</comment>
<protein>
    <recommendedName>
        <fullName evidence="4">EamA/RhaT family transporter</fullName>
    </recommendedName>
</protein>
<keyword evidence="3" id="KW-1185">Reference proteome</keyword>
<proteinExistence type="predicted"/>
<evidence type="ECO:0000313" key="3">
    <source>
        <dbReference type="Proteomes" id="UP000436522"/>
    </source>
</evidence>
<evidence type="ECO:0000313" key="2">
    <source>
        <dbReference type="EMBL" id="GFE52325.1"/>
    </source>
</evidence>
<reference evidence="2 3" key="1">
    <citation type="submission" date="2019-12" db="EMBL/GenBank/DDBJ databases">
        <title>Roseobacter cerasinus sp. nov., isolated from seawater around aquaculture.</title>
        <authorList>
            <person name="Muramatsu S."/>
            <person name="Takabe Y."/>
            <person name="Mori K."/>
            <person name="Takaichi S."/>
            <person name="Hanada S."/>
        </authorList>
    </citation>
    <scope>NUCLEOTIDE SEQUENCE [LARGE SCALE GENOMIC DNA]</scope>
    <source>
        <strain evidence="2 3">AI77</strain>
    </source>
</reference>
<keyword evidence="1" id="KW-1133">Transmembrane helix</keyword>
<keyword evidence="1" id="KW-0472">Membrane</keyword>
<dbReference type="EMBL" id="BLIV01000011">
    <property type="protein sequence ID" value="GFE52325.1"/>
    <property type="molecule type" value="Genomic_DNA"/>
</dbReference>
<evidence type="ECO:0008006" key="4">
    <source>
        <dbReference type="Google" id="ProtNLM"/>
    </source>
</evidence>
<evidence type="ECO:0000256" key="1">
    <source>
        <dbReference type="SAM" id="Phobius"/>
    </source>
</evidence>
<feature type="transmembrane region" description="Helical" evidence="1">
    <location>
        <begin position="45"/>
        <end position="64"/>
    </location>
</feature>
<feature type="transmembrane region" description="Helical" evidence="1">
    <location>
        <begin position="20"/>
        <end position="39"/>
    </location>
</feature>
<accession>A0A640VZC2</accession>
<organism evidence="2 3">
    <name type="scientific">Roseobacter cerasinus</name>
    <dbReference type="NCBI Taxonomy" id="2602289"/>
    <lineage>
        <taxon>Bacteria</taxon>
        <taxon>Pseudomonadati</taxon>
        <taxon>Pseudomonadota</taxon>
        <taxon>Alphaproteobacteria</taxon>
        <taxon>Rhodobacterales</taxon>
        <taxon>Roseobacteraceae</taxon>
        <taxon>Roseobacter</taxon>
    </lineage>
</organism>
<name>A0A640VZC2_9RHOB</name>
<dbReference type="Proteomes" id="UP000436522">
    <property type="component" value="Unassembled WGS sequence"/>
</dbReference>